<gene>
    <name evidence="2" type="ORF">PNH38_04295</name>
</gene>
<evidence type="ECO:0000313" key="3">
    <source>
        <dbReference type="Proteomes" id="UP001213979"/>
    </source>
</evidence>
<sequence length="82" mass="9408">MNKRVKKSKKAMDLVARGDESFSSLHRDNDEDESDVHEARYTFRLSSLKILSNTAASDTYTETHDHKFSSSGTRTPLDQRFI</sequence>
<dbReference type="EMBL" id="JAQOTG010000002">
    <property type="protein sequence ID" value="MDE8563104.1"/>
    <property type="molecule type" value="Genomic_DNA"/>
</dbReference>
<evidence type="ECO:0000256" key="1">
    <source>
        <dbReference type="SAM" id="MobiDB-lite"/>
    </source>
</evidence>
<reference evidence="2 3" key="1">
    <citation type="submission" date="2023-01" db="EMBL/GenBank/DDBJ databases">
        <title>Genome-based reclassification of Anoxybacillus geothermalis as a later heterotypic synonym of Anoxybacillus rupiensis.</title>
        <authorList>
            <person name="Inan Bektas K."/>
            <person name="Canakci S."/>
            <person name="Belduz A.A."/>
            <person name="Guler H.H."/>
        </authorList>
    </citation>
    <scope>NUCLEOTIDE SEQUENCE [LARGE SCALE GENOMIC DNA]</scope>
    <source>
        <strain evidence="2 3">DSM 17127</strain>
    </source>
</reference>
<proteinExistence type="predicted"/>
<accession>A0ABT5W193</accession>
<evidence type="ECO:0000313" key="2">
    <source>
        <dbReference type="EMBL" id="MDE8563104.1"/>
    </source>
</evidence>
<organism evidence="2 3">
    <name type="scientific">Anoxybacteroides rupiense</name>
    <dbReference type="NCBI Taxonomy" id="311460"/>
    <lineage>
        <taxon>Bacteria</taxon>
        <taxon>Bacillati</taxon>
        <taxon>Bacillota</taxon>
        <taxon>Bacilli</taxon>
        <taxon>Bacillales</taxon>
        <taxon>Anoxybacillaceae</taxon>
        <taxon>Anoxybacteroides</taxon>
    </lineage>
</organism>
<feature type="region of interest" description="Disordered" evidence="1">
    <location>
        <begin position="61"/>
        <end position="82"/>
    </location>
</feature>
<comment type="caution">
    <text evidence="2">The sequence shown here is derived from an EMBL/GenBank/DDBJ whole genome shotgun (WGS) entry which is preliminary data.</text>
</comment>
<protein>
    <submittedName>
        <fullName evidence="2">Uncharacterized protein</fullName>
    </submittedName>
</protein>
<name>A0ABT5W193_9BACL</name>
<keyword evidence="3" id="KW-1185">Reference proteome</keyword>
<dbReference type="Proteomes" id="UP001213979">
    <property type="component" value="Unassembled WGS sequence"/>
</dbReference>